<comment type="caution">
    <text evidence="1">The sequence shown here is derived from an EMBL/GenBank/DDBJ whole genome shotgun (WGS) entry which is preliminary data.</text>
</comment>
<proteinExistence type="predicted"/>
<evidence type="ECO:0000313" key="1">
    <source>
        <dbReference type="EMBL" id="MEM0576908.1"/>
    </source>
</evidence>
<keyword evidence="2" id="KW-1185">Reference proteome</keyword>
<dbReference type="EMBL" id="JBCGDP010000009">
    <property type="protein sequence ID" value="MEM0576908.1"/>
    <property type="molecule type" value="Genomic_DNA"/>
</dbReference>
<evidence type="ECO:0000313" key="2">
    <source>
        <dbReference type="Proteomes" id="UP001468798"/>
    </source>
</evidence>
<evidence type="ECO:0008006" key="3">
    <source>
        <dbReference type="Google" id="ProtNLM"/>
    </source>
</evidence>
<sequence>MLYRYNYIKEHKMVTLNKHFLYFIRKIRNVTPGTPFNRVNYFHHTFLNANGRIAPNNRIVPSLETTFQSFFETYRELDVASKQDFYNLVRFSCNIHTFYEDASVDVNPLKKDNIRAIIGNDSFENLMNALWGSLKSNAWEIDAHYKDFFEDLQSKTCTFCGINQLPNPESYRADYDHIAYKGLYPISTINLKNIAPSCSECNTKFKLQKDIFYEDDNTTRRISNYPYLNFIEVQIDFTGTILPQTVLGNENGTWNLNFVPNNDYTRTWEDLYNIKHRYITEVLQVDFKTWLGHFKKELQQYNVIINDHDEIKNYFLKHYERYNEERLQKRYIVKSSLFKYFNECDNEVFYNQLISEINQR</sequence>
<organism evidence="1 2">
    <name type="scientific">Flavobacterium polysaccharolyticum</name>
    <dbReference type="NCBI Taxonomy" id="3133148"/>
    <lineage>
        <taxon>Bacteria</taxon>
        <taxon>Pseudomonadati</taxon>
        <taxon>Bacteroidota</taxon>
        <taxon>Flavobacteriia</taxon>
        <taxon>Flavobacteriales</taxon>
        <taxon>Flavobacteriaceae</taxon>
        <taxon>Flavobacterium</taxon>
    </lineage>
</organism>
<dbReference type="Proteomes" id="UP001468798">
    <property type="component" value="Unassembled WGS sequence"/>
</dbReference>
<accession>A0ABU9NNJ1</accession>
<name>A0ABU9NNJ1_9FLAO</name>
<dbReference type="RefSeq" id="WP_342691883.1">
    <property type="nucleotide sequence ID" value="NZ_JBCGDP010000009.1"/>
</dbReference>
<gene>
    <name evidence="1" type="ORF">WFZ86_10400</name>
</gene>
<reference evidence="1 2" key="1">
    <citation type="submission" date="2024-03" db="EMBL/GenBank/DDBJ databases">
        <title>Two novel species of the genus Flavobacterium exhibiting potentially degradation of complex polysaccharides.</title>
        <authorList>
            <person name="Lian X."/>
        </authorList>
    </citation>
    <scope>NUCLEOTIDE SEQUENCE [LARGE SCALE GENOMIC DNA]</scope>
    <source>
        <strain evidence="1 2">N6</strain>
    </source>
</reference>
<protein>
    <recommendedName>
        <fullName evidence="3">HNH endonuclease</fullName>
    </recommendedName>
</protein>